<dbReference type="EMBL" id="JAUSQU010000001">
    <property type="protein sequence ID" value="MDP9847340.1"/>
    <property type="molecule type" value="Genomic_DNA"/>
</dbReference>
<evidence type="ECO:0000259" key="1">
    <source>
        <dbReference type="Pfam" id="PF04149"/>
    </source>
</evidence>
<dbReference type="Proteomes" id="UP001225356">
    <property type="component" value="Unassembled WGS sequence"/>
</dbReference>
<dbReference type="InterPro" id="IPR007278">
    <property type="entry name" value="DUF397"/>
</dbReference>
<keyword evidence="3" id="KW-1185">Reference proteome</keyword>
<name>A0ABT9QLT4_9ACTN</name>
<feature type="domain" description="DUF397" evidence="1">
    <location>
        <begin position="10"/>
        <end position="62"/>
    </location>
</feature>
<protein>
    <recommendedName>
        <fullName evidence="1">DUF397 domain-containing protein</fullName>
    </recommendedName>
</protein>
<dbReference type="RefSeq" id="WP_307564443.1">
    <property type="nucleotide sequence ID" value="NZ_JAUSQU010000001.1"/>
</dbReference>
<organism evidence="2 3">
    <name type="scientific">Streptosporangium lutulentum</name>
    <dbReference type="NCBI Taxonomy" id="1461250"/>
    <lineage>
        <taxon>Bacteria</taxon>
        <taxon>Bacillati</taxon>
        <taxon>Actinomycetota</taxon>
        <taxon>Actinomycetes</taxon>
        <taxon>Streptosporangiales</taxon>
        <taxon>Streptosporangiaceae</taxon>
        <taxon>Streptosporangium</taxon>
    </lineage>
</organism>
<evidence type="ECO:0000313" key="2">
    <source>
        <dbReference type="EMBL" id="MDP9847340.1"/>
    </source>
</evidence>
<proteinExistence type="predicted"/>
<evidence type="ECO:0000313" key="3">
    <source>
        <dbReference type="Proteomes" id="UP001225356"/>
    </source>
</evidence>
<dbReference type="Pfam" id="PF04149">
    <property type="entry name" value="DUF397"/>
    <property type="match status" value="1"/>
</dbReference>
<sequence length="68" mass="7285">MSDIDPFGVEWWKSRASAVNGNCVEVACLPGRRIAVRDSKDRTGPVLIFDGSGWAAFIAGVKGGDFDL</sequence>
<gene>
    <name evidence="2" type="ORF">J2853_006551</name>
</gene>
<reference evidence="2 3" key="1">
    <citation type="submission" date="2023-07" db="EMBL/GenBank/DDBJ databases">
        <title>Sequencing the genomes of 1000 actinobacteria strains.</title>
        <authorList>
            <person name="Klenk H.-P."/>
        </authorList>
    </citation>
    <scope>NUCLEOTIDE SEQUENCE [LARGE SCALE GENOMIC DNA]</scope>
    <source>
        <strain evidence="2 3">DSM 46740</strain>
    </source>
</reference>
<accession>A0ABT9QLT4</accession>
<comment type="caution">
    <text evidence="2">The sequence shown here is derived from an EMBL/GenBank/DDBJ whole genome shotgun (WGS) entry which is preliminary data.</text>
</comment>